<dbReference type="AlphaFoldDB" id="A0A7D9HV26"/>
<comment type="caution">
    <text evidence="1">The sequence shown here is derived from an EMBL/GenBank/DDBJ whole genome shotgun (WGS) entry which is preliminary data.</text>
</comment>
<protein>
    <submittedName>
        <fullName evidence="1">Uncharacterized protein</fullName>
    </submittedName>
</protein>
<proteinExistence type="predicted"/>
<dbReference type="OrthoDB" id="8051532at2759"/>
<organism evidence="1 2">
    <name type="scientific">Paramuricea clavata</name>
    <name type="common">Red gorgonian</name>
    <name type="synonym">Violescent sea-whip</name>
    <dbReference type="NCBI Taxonomy" id="317549"/>
    <lineage>
        <taxon>Eukaryota</taxon>
        <taxon>Metazoa</taxon>
        <taxon>Cnidaria</taxon>
        <taxon>Anthozoa</taxon>
        <taxon>Octocorallia</taxon>
        <taxon>Malacalcyonacea</taxon>
        <taxon>Plexauridae</taxon>
        <taxon>Paramuricea</taxon>
    </lineage>
</organism>
<gene>
    <name evidence="1" type="ORF">PACLA_8A046622</name>
</gene>
<name>A0A7D9HV26_PARCT</name>
<evidence type="ECO:0000313" key="2">
    <source>
        <dbReference type="Proteomes" id="UP001152795"/>
    </source>
</evidence>
<dbReference type="PANTHER" id="PTHR47331">
    <property type="entry name" value="PHD-TYPE DOMAIN-CONTAINING PROTEIN"/>
    <property type="match status" value="1"/>
</dbReference>
<feature type="non-terminal residue" evidence="1">
    <location>
        <position position="89"/>
    </location>
</feature>
<reference evidence="1" key="1">
    <citation type="submission" date="2020-04" db="EMBL/GenBank/DDBJ databases">
        <authorList>
            <person name="Alioto T."/>
            <person name="Alioto T."/>
            <person name="Gomez Garrido J."/>
        </authorList>
    </citation>
    <scope>NUCLEOTIDE SEQUENCE</scope>
    <source>
        <strain evidence="1">A484AB</strain>
    </source>
</reference>
<sequence length="89" mass="10125">MANRVEIIRSISNPNQWRFVESKDNPADIATPGKTPLDLKNSLWFRGPDFLKVNDPPAQDLSTIEINTEDPEVRKEISTYANQTKLTVK</sequence>
<evidence type="ECO:0000313" key="1">
    <source>
        <dbReference type="EMBL" id="CAB3993988.1"/>
    </source>
</evidence>
<keyword evidence="2" id="KW-1185">Reference proteome</keyword>
<dbReference type="Proteomes" id="UP001152795">
    <property type="component" value="Unassembled WGS sequence"/>
</dbReference>
<dbReference type="EMBL" id="CACRXK020002368">
    <property type="protein sequence ID" value="CAB3993988.1"/>
    <property type="molecule type" value="Genomic_DNA"/>
</dbReference>
<accession>A0A7D9HV26</accession>